<evidence type="ECO:0000256" key="22">
    <source>
        <dbReference type="ARBA" id="ARBA00023163"/>
    </source>
</evidence>
<feature type="compositionally biased region" description="Basic and acidic residues" evidence="30">
    <location>
        <begin position="409"/>
        <end position="425"/>
    </location>
</feature>
<evidence type="ECO:0000256" key="21">
    <source>
        <dbReference type="ARBA" id="ARBA00023159"/>
    </source>
</evidence>
<dbReference type="InterPro" id="IPR035773">
    <property type="entry name" value="SPRY_RNF123"/>
</dbReference>
<dbReference type="InterPro" id="IPR013320">
    <property type="entry name" value="ConA-like_dom_sf"/>
</dbReference>
<dbReference type="FunFam" id="3.30.40.10:FF:000133">
    <property type="entry name" value="E3 ubiquitin-protein ligase RNF123"/>
    <property type="match status" value="1"/>
</dbReference>
<evidence type="ECO:0000256" key="7">
    <source>
        <dbReference type="ARBA" id="ARBA00012483"/>
    </source>
</evidence>
<dbReference type="CDD" id="cd11655">
    <property type="entry name" value="rap1_myb-like"/>
    <property type="match status" value="1"/>
</dbReference>
<evidence type="ECO:0000256" key="11">
    <source>
        <dbReference type="ARBA" id="ARBA00022490"/>
    </source>
</evidence>
<dbReference type="InterPro" id="IPR057987">
    <property type="entry name" value="TPR_RNF123/RKP"/>
</dbReference>
<feature type="region of interest" description="Disordered" evidence="30">
    <location>
        <begin position="1280"/>
        <end position="1306"/>
    </location>
</feature>
<dbReference type="FunFam" id="1.10.10.60:FF:000246">
    <property type="entry name" value="Telomeric repeat-binding factor 2-interacting protein 1"/>
    <property type="match status" value="1"/>
</dbReference>
<dbReference type="GO" id="GO:0016874">
    <property type="term" value="F:ligase activity"/>
    <property type="evidence" value="ECO:0007669"/>
    <property type="project" value="UniProtKB-KW"/>
</dbReference>
<dbReference type="PROSITE" id="PS50089">
    <property type="entry name" value="ZF_RING_2"/>
    <property type="match status" value="1"/>
</dbReference>
<evidence type="ECO:0000256" key="8">
    <source>
        <dbReference type="ARBA" id="ARBA00017805"/>
    </source>
</evidence>
<dbReference type="InterPro" id="IPR003877">
    <property type="entry name" value="SPRY_dom"/>
</dbReference>
<sequence length="1950" mass="220594">MSKLSHSRMLFVRDDGSPMRFYVRPGPVKRQLSPLITHGGGVMCRVQEPGAMLLAEPGEAKGSQYISTNYIGECVKSDERLEVEHYRLGQEDNWVRKRTGKGKQTDSESEKNGEDHQGNLVLEDGNHGGGDLEGIGFEQNSIDQEEGESHRDSEISIKKDEVGYMNDVLDQNHEQLVKDAVNQVEKEQVKKGGDQVGEEHAKEGEDQKGEEHLMEGEDQRSEEDSKEGDDEGEEDSKEGDDEGEEHSMEGEDQIGEEQSMVVEDLRGEEHAKEGEDKRGEGHSEKGEDQIGEEQSVEREDQIGEEHSMEVDCKKGEEHSREGEEHSMEVDCKKGEEPSREGEKHSVEVEDQRDEEHSNGEGTGGGEEHLKEGKVQVGEEAWKEEVVQGSEIHIKEEAVEIELGEYVTHEKKQEEEGVERRNDSNKKVRRKDGIKKRRGTSLISDVEEKKRRFDELYQSDNSVLENVENLANNWNHQKTVTSRSLSNFRVGRIPFTEQEDVAILTYIRDFVPARGTVSGVRLWQEMEEMKVVNRTWQSMKHRYKKYLVENQSSYILPESSGSHQNNVTSSMELFRKNSFRNRSILFTSFDFLSPEKSSMENVSSESSPEALRQKEGTNVSHLQGNTDHGDAQQSSTPLIAASQGVMASRGSGTALSRRNYRLTSESEKAKVTGIVNEKLLSQYLHRIFPGTESTQHGAASRKPLTFQNLEERLERLLSTAETSEENTDQAAEGRLGPPTVVLDHTSGFEGLLLVDDDLLGVIGQSNFSSIRATTCVFKGKWLYEVLISSQGLMQIGWCTLSCRFNQEEGVGDTPDSYAYDGNRVRKWNVTTTNYGKSWAAGDIVSCLIDLDEGNISFCLNGVSLGVAFSDISRGSGMAYFPAISLSFKESVAFNFGSLPCRYLVEGYRPLQDPPRIDLLKSQKLLGYLKNIFSTGIDAQEGKLLDKDPSTWQIQGEPTVLITVAHIFNHFAPLMCKVYLVEDVLMNFLLGILEGGGSVEEHSLIQHFLDIMWLLMEDYEIHECLKQLMMSLLRAYRFSPIVPDLGLQIHYLRLTIAILRHEKSRKYLLSNVLFDVLRSVVFFFIKSPLRVEEAGLQELIPTTWWPNRFNKEGKEIKEPLEESGEERLRRRAYERGCMRLKKRIEVVEDLQVQILRLLLNNKDKGGGEASRYIFLNKFRKFLQENASNRGNPTVLCPPEYMVCFLHRLITAIRSCWDEYKLRNPTARSSEEAYVPPQLFYNGKVDYFDLQRLGGLLSHLRKTLKDDLASKANIVIDPSELQTVTMDDLEEEDETASTTTQRSSAPQAIGGALARPSWLSSPTLGRANRFLSTAAVSLMNPRRPLGVLEKVKVRSLCVEQRTEDDIEGHHGNEGLLLGRPPEETDIPITENSLLEILDGAVMMYNLSVHQQLGKMVGVSDDVTEYALALKDTEEKIKRCPKRRTDIMDELLKSQQVFSEKLNHLSRRLAWINVTIYSKEKMQDIYWLLQVCIRTIEHADRTSSLFAFMPEFYLNVAMNSYNSLKNYFSPVSSMEELPGYEETLTRLAAILAKHFADIRIVGTDLKDSLMQALASYVCYPHSLRAVERIPEEQQISMMKNLLAPYEQRPWAQTNWILVRLWRGCGFGYRYTRLPHLLKTKPEDVNLPSLQKPCPSTLLQSHMAKLLRGDPELASSFLNSVLNQLNWAFSEFIGMIQEIQQAAERLERNFVDSRQLKVCATCFDLSVSLLRVLEMTVTLVPDIFLDWSRSASELLLRRLAQLLNQVLNRVTAERNLFDRVVNLRLPGLESVDHYPILVAVTGILVRLLVDSDAQGTQRATSVLLADPCFQLRSIQYLLGQIEPSTLGTGSPAANKKHFSLQAYTEYINSEELSKVGKMLGHLSEESKQAAASTQPTSEEDLCPICYAHPISAVFKPCSHKSCKACINQHLMNNKDCFFCKATIMGVEDYEKPAGN</sequence>
<evidence type="ECO:0000256" key="18">
    <source>
        <dbReference type="ARBA" id="ARBA00022843"/>
    </source>
</evidence>
<evidence type="ECO:0000256" key="25">
    <source>
        <dbReference type="ARBA" id="ARBA00063853"/>
    </source>
</evidence>
<evidence type="ECO:0000256" key="27">
    <source>
        <dbReference type="ARBA" id="ARBA00079670"/>
    </source>
</evidence>
<accession>A0AAD1WL05</accession>
<comment type="subunit">
    <text evidence="25">Component of the KPC complex composed of RNF123/KPC1 and UBAC1/KPC2. Interacts with UBAC1 and CDKN1B via its N-terminal domain. Interacts with RIGI (via N-terminus) and IFIH1 (via N-terminus).</text>
</comment>
<evidence type="ECO:0000256" key="24">
    <source>
        <dbReference type="ARBA" id="ARBA00032471"/>
    </source>
</evidence>
<name>A0AAD1WL05_PELCU</name>
<keyword evidence="21" id="KW-0010">Activator</keyword>
<feature type="compositionally biased region" description="Polar residues" evidence="30">
    <location>
        <begin position="1293"/>
        <end position="1303"/>
    </location>
</feature>
<dbReference type="CDD" id="cd16541">
    <property type="entry name" value="RING-HC_RNF123"/>
    <property type="match status" value="1"/>
</dbReference>
<reference evidence="33" key="1">
    <citation type="submission" date="2022-03" db="EMBL/GenBank/DDBJ databases">
        <authorList>
            <person name="Alioto T."/>
            <person name="Alioto T."/>
            <person name="Gomez Garrido J."/>
        </authorList>
    </citation>
    <scope>NUCLEOTIDE SEQUENCE</scope>
</reference>
<feature type="compositionally biased region" description="Basic and acidic residues" evidence="30">
    <location>
        <begin position="295"/>
        <end position="358"/>
    </location>
</feature>
<evidence type="ECO:0000313" key="34">
    <source>
        <dbReference type="Proteomes" id="UP001295444"/>
    </source>
</evidence>
<keyword evidence="10" id="KW-0488">Methylation</keyword>
<dbReference type="Pfam" id="PF08914">
    <property type="entry name" value="Myb_Rap1"/>
    <property type="match status" value="1"/>
</dbReference>
<evidence type="ECO:0000256" key="15">
    <source>
        <dbReference type="ARBA" id="ARBA00022771"/>
    </source>
</evidence>
<dbReference type="GO" id="GO:0005737">
    <property type="term" value="C:cytoplasm"/>
    <property type="evidence" value="ECO:0007669"/>
    <property type="project" value="UniProtKB-SubCell"/>
</dbReference>
<dbReference type="Pfam" id="PF13920">
    <property type="entry name" value="zf-C3HC4_3"/>
    <property type="match status" value="1"/>
</dbReference>
<dbReference type="GO" id="GO:0000781">
    <property type="term" value="C:chromosome, telomeric region"/>
    <property type="evidence" value="ECO:0007669"/>
    <property type="project" value="UniProtKB-SubCell"/>
</dbReference>
<dbReference type="EC" id="2.3.2.27" evidence="7"/>
<feature type="compositionally biased region" description="Acidic residues" evidence="30">
    <location>
        <begin position="224"/>
        <end position="255"/>
    </location>
</feature>
<keyword evidence="17" id="KW-0862">Zinc</keyword>
<dbReference type="GO" id="GO:0051603">
    <property type="term" value="P:proteolysis involved in protein catabolic process"/>
    <property type="evidence" value="ECO:0007669"/>
    <property type="project" value="TreeGrafter"/>
</dbReference>
<dbReference type="GO" id="GO:0016567">
    <property type="term" value="P:protein ubiquitination"/>
    <property type="evidence" value="ECO:0007669"/>
    <property type="project" value="UniProtKB-ARBA"/>
</dbReference>
<keyword evidence="19" id="KW-0779">Telomere</keyword>
<gene>
    <name evidence="33" type="ORF">PECUL_23A062331</name>
</gene>
<evidence type="ECO:0000256" key="26">
    <source>
        <dbReference type="ARBA" id="ARBA00067465"/>
    </source>
</evidence>
<evidence type="ECO:0000313" key="33">
    <source>
        <dbReference type="EMBL" id="CAH2312502.1"/>
    </source>
</evidence>
<feature type="domain" description="RING-type" evidence="31">
    <location>
        <begin position="1897"/>
        <end position="1935"/>
    </location>
</feature>
<dbReference type="FunFam" id="2.60.120.920:FF:000031">
    <property type="entry name" value="E3 ubiquitin-protein ligase RNF123"/>
    <property type="match status" value="1"/>
</dbReference>
<dbReference type="EMBL" id="OW240919">
    <property type="protein sequence ID" value="CAH2312502.1"/>
    <property type="molecule type" value="Genomic_DNA"/>
</dbReference>
<dbReference type="SUPFAM" id="SSF49899">
    <property type="entry name" value="Concanavalin A-like lectins/glucanases"/>
    <property type="match status" value="1"/>
</dbReference>
<keyword evidence="33" id="KW-0436">Ligase</keyword>
<keyword evidence="12" id="KW-0597">Phosphoprotein</keyword>
<organism evidence="33 34">
    <name type="scientific">Pelobates cultripes</name>
    <name type="common">Western spadefoot toad</name>
    <dbReference type="NCBI Taxonomy" id="61616"/>
    <lineage>
        <taxon>Eukaryota</taxon>
        <taxon>Metazoa</taxon>
        <taxon>Chordata</taxon>
        <taxon>Craniata</taxon>
        <taxon>Vertebrata</taxon>
        <taxon>Euteleostomi</taxon>
        <taxon>Amphibia</taxon>
        <taxon>Batrachia</taxon>
        <taxon>Anura</taxon>
        <taxon>Pelobatoidea</taxon>
        <taxon>Pelobatidae</taxon>
        <taxon>Pelobates</taxon>
    </lineage>
</organism>
<dbReference type="InterPro" id="IPR013083">
    <property type="entry name" value="Znf_RING/FYVE/PHD"/>
</dbReference>
<dbReference type="InterPro" id="IPR009057">
    <property type="entry name" value="Homeodomain-like_sf"/>
</dbReference>
<evidence type="ECO:0000256" key="12">
    <source>
        <dbReference type="ARBA" id="ARBA00022553"/>
    </source>
</evidence>
<evidence type="ECO:0000256" key="19">
    <source>
        <dbReference type="ARBA" id="ARBA00022895"/>
    </source>
</evidence>
<evidence type="ECO:0000256" key="16">
    <source>
        <dbReference type="ARBA" id="ARBA00022786"/>
    </source>
</evidence>
<evidence type="ECO:0000256" key="2">
    <source>
        <dbReference type="ARBA" id="ARBA00004123"/>
    </source>
</evidence>
<dbReference type="Gene3D" id="3.30.40.10">
    <property type="entry name" value="Zinc/RING finger domain, C3HC4 (zinc finger)"/>
    <property type="match status" value="1"/>
</dbReference>
<evidence type="ECO:0000256" key="3">
    <source>
        <dbReference type="ARBA" id="ARBA00004496"/>
    </source>
</evidence>
<dbReference type="Gene3D" id="2.60.120.920">
    <property type="match status" value="1"/>
</dbReference>
<dbReference type="SMART" id="SM00184">
    <property type="entry name" value="RING"/>
    <property type="match status" value="1"/>
</dbReference>
<feature type="compositionally biased region" description="Basic and acidic residues" evidence="30">
    <location>
        <begin position="184"/>
        <end position="223"/>
    </location>
</feature>
<evidence type="ECO:0000259" key="32">
    <source>
        <dbReference type="PROSITE" id="PS50188"/>
    </source>
</evidence>
<dbReference type="CDD" id="cd12882">
    <property type="entry name" value="SPRY_RNF123"/>
    <property type="match status" value="1"/>
</dbReference>
<feature type="domain" description="B30.2/SPRY" evidence="32">
    <location>
        <begin position="717"/>
        <end position="899"/>
    </location>
</feature>
<comment type="similarity">
    <text evidence="6">Belongs to the RAP1 family.</text>
</comment>
<dbReference type="Pfam" id="PF00622">
    <property type="entry name" value="SPRY"/>
    <property type="match status" value="1"/>
</dbReference>
<evidence type="ECO:0000256" key="14">
    <source>
        <dbReference type="ARBA" id="ARBA00022723"/>
    </source>
</evidence>
<feature type="compositionally biased region" description="Basic and acidic residues" evidence="30">
    <location>
        <begin position="103"/>
        <end position="117"/>
    </location>
</feature>
<evidence type="ECO:0000256" key="23">
    <source>
        <dbReference type="ARBA" id="ARBA00023242"/>
    </source>
</evidence>
<keyword evidence="15 29" id="KW-0863">Zinc-finger</keyword>
<evidence type="ECO:0000256" key="30">
    <source>
        <dbReference type="SAM" id="MobiDB-lite"/>
    </source>
</evidence>
<comment type="pathway">
    <text evidence="5">Protein modification; protein ubiquitination.</text>
</comment>
<keyword evidence="22" id="KW-0804">Transcription</keyword>
<evidence type="ECO:0000256" key="20">
    <source>
        <dbReference type="ARBA" id="ARBA00023015"/>
    </source>
</evidence>
<dbReference type="InterPro" id="IPR015010">
    <property type="entry name" value="TERF2IP_Myb"/>
</dbReference>
<evidence type="ECO:0000259" key="31">
    <source>
        <dbReference type="PROSITE" id="PS50089"/>
    </source>
</evidence>
<protein>
    <recommendedName>
        <fullName evidence="26">E3 ubiquitin-protein ligase RNF123</fullName>
        <ecNumber evidence="7">2.3.2.27</ecNumber>
    </recommendedName>
    <alternativeName>
        <fullName evidence="27">Kip1 ubiquitination-promoting complex protein 1</fullName>
    </alternativeName>
    <alternativeName>
        <fullName evidence="28">RING finger protein 123</fullName>
    </alternativeName>
    <alternativeName>
        <fullName evidence="24">Repressor/activator protein 1 homolog</fullName>
    </alternativeName>
    <alternativeName>
        <fullName evidence="8">Telomeric repeat-binding factor 2-interacting protein 1</fullName>
    </alternativeName>
</protein>
<dbReference type="GO" id="GO:0061630">
    <property type="term" value="F:ubiquitin protein ligase activity"/>
    <property type="evidence" value="ECO:0007669"/>
    <property type="project" value="UniProtKB-EC"/>
</dbReference>
<evidence type="ECO:0000256" key="6">
    <source>
        <dbReference type="ARBA" id="ARBA00010467"/>
    </source>
</evidence>
<comment type="catalytic activity">
    <reaction evidence="1">
        <text>S-ubiquitinyl-[E2 ubiquitin-conjugating enzyme]-L-cysteine + [acceptor protein]-L-lysine = [E2 ubiquitin-conjugating enzyme]-L-cysteine + N(6)-ubiquitinyl-[acceptor protein]-L-lysine.</text>
        <dbReference type="EC" id="2.3.2.27"/>
    </reaction>
</comment>
<dbReference type="Pfam" id="PF25576">
    <property type="entry name" value="TPR_RNF123"/>
    <property type="match status" value="1"/>
</dbReference>
<dbReference type="GO" id="GO:0005654">
    <property type="term" value="C:nucleoplasm"/>
    <property type="evidence" value="ECO:0007669"/>
    <property type="project" value="UniProtKB-ARBA"/>
</dbReference>
<evidence type="ECO:0000256" key="17">
    <source>
        <dbReference type="ARBA" id="ARBA00022833"/>
    </source>
</evidence>
<dbReference type="InterPro" id="IPR043136">
    <property type="entry name" value="B30.2/SPRY_sf"/>
</dbReference>
<dbReference type="GO" id="GO:0008270">
    <property type="term" value="F:zinc ion binding"/>
    <property type="evidence" value="ECO:0007669"/>
    <property type="project" value="UniProtKB-KW"/>
</dbReference>
<keyword evidence="11" id="KW-0963">Cytoplasm</keyword>
<keyword evidence="13" id="KW-0808">Transferase</keyword>
<keyword evidence="34" id="KW-1185">Reference proteome</keyword>
<feature type="compositionally biased region" description="Basic and acidic residues" evidence="30">
    <location>
        <begin position="147"/>
        <end position="162"/>
    </location>
</feature>
<dbReference type="SUPFAM" id="SSF46689">
    <property type="entry name" value="Homeodomain-like"/>
    <property type="match status" value="1"/>
</dbReference>
<dbReference type="PANTHER" id="PTHR13363">
    <property type="entry name" value="RING FINGER AND SRY DOMAIN-CONTAINING"/>
    <property type="match status" value="1"/>
</dbReference>
<keyword evidence="9" id="KW-0158">Chromosome</keyword>
<evidence type="ECO:0000256" key="4">
    <source>
        <dbReference type="ARBA" id="ARBA00004574"/>
    </source>
</evidence>
<feature type="compositionally biased region" description="Polar residues" evidence="30">
    <location>
        <begin position="615"/>
        <end position="633"/>
    </location>
</feature>
<keyword evidence="16" id="KW-0833">Ubl conjugation pathway</keyword>
<dbReference type="InterPro" id="IPR001870">
    <property type="entry name" value="B30.2/SPRY"/>
</dbReference>
<evidence type="ECO:0000256" key="10">
    <source>
        <dbReference type="ARBA" id="ARBA00022481"/>
    </source>
</evidence>
<keyword evidence="23" id="KW-0539">Nucleus</keyword>
<feature type="compositionally biased region" description="Basic and acidic residues" evidence="30">
    <location>
        <begin position="263"/>
        <end position="288"/>
    </location>
</feature>
<dbReference type="PROSITE" id="PS50188">
    <property type="entry name" value="B302_SPRY"/>
    <property type="match status" value="1"/>
</dbReference>
<feature type="region of interest" description="Disordered" evidence="30">
    <location>
        <begin position="409"/>
        <end position="433"/>
    </location>
</feature>
<proteinExistence type="inferred from homology"/>
<comment type="subcellular location">
    <subcellularLocation>
        <location evidence="4">Chromosome</location>
        <location evidence="4">Telomere</location>
    </subcellularLocation>
    <subcellularLocation>
        <location evidence="3">Cytoplasm</location>
    </subcellularLocation>
    <subcellularLocation>
        <location evidence="2">Nucleus</location>
    </subcellularLocation>
</comment>
<evidence type="ECO:0000256" key="13">
    <source>
        <dbReference type="ARBA" id="ARBA00022679"/>
    </source>
</evidence>
<dbReference type="SUPFAM" id="SSF57850">
    <property type="entry name" value="RING/U-box"/>
    <property type="match status" value="1"/>
</dbReference>
<feature type="region of interest" description="Disordered" evidence="30">
    <location>
        <begin position="597"/>
        <end position="633"/>
    </location>
</feature>
<feature type="region of interest" description="Disordered" evidence="30">
    <location>
        <begin position="97"/>
        <end position="375"/>
    </location>
</feature>
<evidence type="ECO:0000256" key="28">
    <source>
        <dbReference type="ARBA" id="ARBA00080435"/>
    </source>
</evidence>
<evidence type="ECO:0000256" key="29">
    <source>
        <dbReference type="PROSITE-ProRule" id="PRU00175"/>
    </source>
</evidence>
<dbReference type="Pfam" id="PF16589">
    <property type="entry name" value="BRCT_2"/>
    <property type="match status" value="1"/>
</dbReference>
<dbReference type="PANTHER" id="PTHR13363:SF5">
    <property type="entry name" value="E3 UBIQUITIN-PROTEIN LIGASE RNF123"/>
    <property type="match status" value="1"/>
</dbReference>
<keyword evidence="20" id="KW-0805">Transcription regulation</keyword>
<keyword evidence="14" id="KW-0479">Metal-binding</keyword>
<dbReference type="InterPro" id="IPR045129">
    <property type="entry name" value="RNF123/RKP/RSPRY1"/>
</dbReference>
<evidence type="ECO:0000256" key="1">
    <source>
        <dbReference type="ARBA" id="ARBA00000900"/>
    </source>
</evidence>
<keyword evidence="18" id="KW-0832">Ubl conjugation</keyword>
<dbReference type="Proteomes" id="UP001295444">
    <property type="component" value="Chromosome 08"/>
</dbReference>
<feature type="compositionally biased region" description="Low complexity" evidence="30">
    <location>
        <begin position="597"/>
        <end position="608"/>
    </location>
</feature>
<dbReference type="SMART" id="SM00449">
    <property type="entry name" value="SPRY"/>
    <property type="match status" value="1"/>
</dbReference>
<evidence type="ECO:0000256" key="9">
    <source>
        <dbReference type="ARBA" id="ARBA00022454"/>
    </source>
</evidence>
<dbReference type="InterPro" id="IPR001357">
    <property type="entry name" value="BRCT_dom"/>
</dbReference>
<dbReference type="InterPro" id="IPR001841">
    <property type="entry name" value="Znf_RING"/>
</dbReference>
<evidence type="ECO:0000256" key="5">
    <source>
        <dbReference type="ARBA" id="ARBA00004906"/>
    </source>
</evidence>
<dbReference type="Gene3D" id="1.10.10.60">
    <property type="entry name" value="Homeodomain-like"/>
    <property type="match status" value="1"/>
</dbReference>